<sequence length="422" mass="46283">MQSQRKLPFYYLTLLILAGEAVFILPFVLARVFRPTFLEVFNLSNLQLGYCFSIYGIVALVSYLLGGPLADKFKPRVLLATALFLTSLGGFVLATFPSFTILKVLYGYWGCTTILLFWAAMIKATRIWGGSNRQGKAFGFLDGGRGLVGACFGLVGVVIFSLFITSEITEAPLTERKDAFRYVIYVSSTIIIAISILVFLFLKDTSKSISEEKIKSFESLKAIKQVLKLPAVWLLMIIILCGYTGYKTTDIISQYANEVMGYDQIKSAQIGTLLLYIRPIVGVTIGFLADITKPSKVLIWGFVMMTLGSSFFASGILNDSLILIFFIAMISTALGVYSIRVLYFAVLKEGNIPLVYTGTAVGMMSLIGYTPDIFAGPMMGYLLDNNPGELGHQYSFGALAIFSVIGGIAAIAFRRISKNTTS</sequence>
<feature type="transmembrane region" description="Helical" evidence="6">
    <location>
        <begin position="266"/>
        <end position="288"/>
    </location>
</feature>
<feature type="transmembrane region" description="Helical" evidence="6">
    <location>
        <begin position="9"/>
        <end position="33"/>
    </location>
</feature>
<feature type="transmembrane region" description="Helical" evidence="6">
    <location>
        <begin position="146"/>
        <end position="164"/>
    </location>
</feature>
<feature type="transmembrane region" description="Helical" evidence="6">
    <location>
        <begin position="184"/>
        <end position="205"/>
    </location>
</feature>
<feature type="transmembrane region" description="Helical" evidence="6">
    <location>
        <begin position="105"/>
        <end position="125"/>
    </location>
</feature>
<feature type="transmembrane region" description="Helical" evidence="6">
    <location>
        <begin position="323"/>
        <end position="347"/>
    </location>
</feature>
<reference evidence="8 9" key="1">
    <citation type="submission" date="2023-09" db="EMBL/GenBank/DDBJ databases">
        <authorList>
            <person name="Rey-Velasco X."/>
        </authorList>
    </citation>
    <scope>NUCLEOTIDE SEQUENCE [LARGE SCALE GENOMIC DNA]</scope>
    <source>
        <strain evidence="8 9">W242</strain>
    </source>
</reference>
<comment type="caution">
    <text evidence="8">The sequence shown here is derived from an EMBL/GenBank/DDBJ whole genome shotgun (WGS) entry which is preliminary data.</text>
</comment>
<dbReference type="Pfam" id="PF07690">
    <property type="entry name" value="MFS_1"/>
    <property type="match status" value="1"/>
</dbReference>
<evidence type="ECO:0000256" key="5">
    <source>
        <dbReference type="ARBA" id="ARBA00023136"/>
    </source>
</evidence>
<dbReference type="InterPro" id="IPR036259">
    <property type="entry name" value="MFS_trans_sf"/>
</dbReference>
<protein>
    <submittedName>
        <fullName evidence="8">MFS transporter</fullName>
    </submittedName>
</protein>
<dbReference type="CDD" id="cd06174">
    <property type="entry name" value="MFS"/>
    <property type="match status" value="1"/>
</dbReference>
<comment type="subcellular location">
    <subcellularLocation>
        <location evidence="1">Cell membrane</location>
        <topology evidence="1">Multi-pass membrane protein</topology>
    </subcellularLocation>
</comment>
<feature type="transmembrane region" description="Helical" evidence="6">
    <location>
        <begin position="226"/>
        <end position="246"/>
    </location>
</feature>
<evidence type="ECO:0000256" key="6">
    <source>
        <dbReference type="SAM" id="Phobius"/>
    </source>
</evidence>
<dbReference type="InterPro" id="IPR011701">
    <property type="entry name" value="MFS"/>
</dbReference>
<evidence type="ECO:0000313" key="8">
    <source>
        <dbReference type="EMBL" id="MDT0554549.1"/>
    </source>
</evidence>
<accession>A0ABU2YA96</accession>
<evidence type="ECO:0000256" key="2">
    <source>
        <dbReference type="ARBA" id="ARBA00022475"/>
    </source>
</evidence>
<dbReference type="InterPro" id="IPR020846">
    <property type="entry name" value="MFS_dom"/>
</dbReference>
<keyword evidence="9" id="KW-1185">Reference proteome</keyword>
<feature type="domain" description="Major facilitator superfamily (MFS) profile" evidence="7">
    <location>
        <begin position="12"/>
        <end position="418"/>
    </location>
</feature>
<feature type="transmembrane region" description="Helical" evidence="6">
    <location>
        <begin position="45"/>
        <end position="65"/>
    </location>
</feature>
<dbReference type="Proteomes" id="UP001254488">
    <property type="component" value="Unassembled WGS sequence"/>
</dbReference>
<keyword evidence="3 6" id="KW-0812">Transmembrane</keyword>
<proteinExistence type="predicted"/>
<evidence type="ECO:0000313" key="9">
    <source>
        <dbReference type="Proteomes" id="UP001254488"/>
    </source>
</evidence>
<evidence type="ECO:0000256" key="4">
    <source>
        <dbReference type="ARBA" id="ARBA00022989"/>
    </source>
</evidence>
<dbReference type="PROSITE" id="PS50850">
    <property type="entry name" value="MFS"/>
    <property type="match status" value="1"/>
</dbReference>
<dbReference type="SUPFAM" id="SSF103473">
    <property type="entry name" value="MFS general substrate transporter"/>
    <property type="match status" value="1"/>
</dbReference>
<keyword evidence="4 6" id="KW-1133">Transmembrane helix</keyword>
<feature type="transmembrane region" description="Helical" evidence="6">
    <location>
        <begin position="77"/>
        <end position="99"/>
    </location>
</feature>
<evidence type="ECO:0000259" key="7">
    <source>
        <dbReference type="PROSITE" id="PS50850"/>
    </source>
</evidence>
<feature type="transmembrane region" description="Helical" evidence="6">
    <location>
        <begin position="354"/>
        <end position="374"/>
    </location>
</feature>
<dbReference type="PANTHER" id="PTHR43124">
    <property type="entry name" value="PURINE EFFLUX PUMP PBUE"/>
    <property type="match status" value="1"/>
</dbReference>
<dbReference type="InterPro" id="IPR050189">
    <property type="entry name" value="MFS_Efflux_Transporters"/>
</dbReference>
<evidence type="ECO:0000256" key="3">
    <source>
        <dbReference type="ARBA" id="ARBA00022692"/>
    </source>
</evidence>
<keyword evidence="5 6" id="KW-0472">Membrane</keyword>
<dbReference type="RefSeq" id="WP_311331510.1">
    <property type="nucleotide sequence ID" value="NZ_JAVRHZ010000001.1"/>
</dbReference>
<organism evidence="8 9">
    <name type="scientific">Patiriisocius hiemis</name>
    <dbReference type="NCBI Taxonomy" id="3075604"/>
    <lineage>
        <taxon>Bacteria</taxon>
        <taxon>Pseudomonadati</taxon>
        <taxon>Bacteroidota</taxon>
        <taxon>Flavobacteriia</taxon>
        <taxon>Flavobacteriales</taxon>
        <taxon>Flavobacteriaceae</taxon>
        <taxon>Patiriisocius</taxon>
    </lineage>
</organism>
<dbReference type="PANTHER" id="PTHR43124:SF3">
    <property type="entry name" value="CHLORAMPHENICOL EFFLUX PUMP RV0191"/>
    <property type="match status" value="1"/>
</dbReference>
<feature type="transmembrane region" description="Helical" evidence="6">
    <location>
        <begin position="394"/>
        <end position="413"/>
    </location>
</feature>
<feature type="transmembrane region" description="Helical" evidence="6">
    <location>
        <begin position="297"/>
        <end position="317"/>
    </location>
</feature>
<keyword evidence="2" id="KW-1003">Cell membrane</keyword>
<evidence type="ECO:0000256" key="1">
    <source>
        <dbReference type="ARBA" id="ARBA00004651"/>
    </source>
</evidence>
<name>A0ABU2YA96_9FLAO</name>
<dbReference type="Gene3D" id="1.20.1250.20">
    <property type="entry name" value="MFS general substrate transporter like domains"/>
    <property type="match status" value="2"/>
</dbReference>
<dbReference type="EMBL" id="JAVRHZ010000001">
    <property type="protein sequence ID" value="MDT0554549.1"/>
    <property type="molecule type" value="Genomic_DNA"/>
</dbReference>
<gene>
    <name evidence="8" type="ORF">RM538_00930</name>
</gene>